<gene>
    <name evidence="1" type="ORF">LVJ81_07585</name>
</gene>
<protein>
    <recommendedName>
        <fullName evidence="3">Phasin domain-containing protein</fullName>
    </recommendedName>
</protein>
<evidence type="ECO:0008006" key="3">
    <source>
        <dbReference type="Google" id="ProtNLM"/>
    </source>
</evidence>
<evidence type="ECO:0000313" key="2">
    <source>
        <dbReference type="Proteomes" id="UP000832034"/>
    </source>
</evidence>
<reference evidence="1" key="1">
    <citation type="submission" date="2021-12" db="EMBL/GenBank/DDBJ databases">
        <authorList>
            <person name="Veyrier F.J."/>
        </authorList>
    </citation>
    <scope>NUCLEOTIDE SEQUENCE</scope>
    <source>
        <strain evidence="1">SAG 1488-6</strain>
    </source>
</reference>
<dbReference type="EMBL" id="CP091512">
    <property type="protein sequence ID" value="UOO91527.1"/>
    <property type="molecule type" value="Genomic_DNA"/>
</dbReference>
<sequence length="114" mass="13573">MSANQEMWRFWQTSMQMAVEIPLVVSQRMWLFSQPWDNQTMAEYQLMFTEKAEGFTEAWQTWANVSVYQNQWLLTQPATSQHYEHLIKQSLQSVNQTLKPLSQRVHDNHARLGL</sequence>
<dbReference type="Proteomes" id="UP000832034">
    <property type="component" value="Chromosome"/>
</dbReference>
<accession>A0ABY4EDM8</accession>
<reference evidence="1" key="2">
    <citation type="journal article" date="2022" name="Res Sq">
        <title>Evolution of multicellular longitudinally dividing oral cavity symbionts (Neisseriaceae).</title>
        <authorList>
            <person name="Nyongesa S."/>
            <person name="Weber P."/>
            <person name="Bernet E."/>
            <person name="Pullido F."/>
            <person name="Nieckarz M."/>
            <person name="Delaby M."/>
            <person name="Nieves C."/>
            <person name="Viehboeck T."/>
            <person name="Krause N."/>
            <person name="Rivera-Millot A."/>
            <person name="Nakamura A."/>
            <person name="Vischer N."/>
            <person name="VanNieuwenhze M."/>
            <person name="Brun Y."/>
            <person name="Cava F."/>
            <person name="Bulgheresi S."/>
            <person name="Veyrier F."/>
        </authorList>
    </citation>
    <scope>NUCLEOTIDE SEQUENCE</scope>
    <source>
        <strain evidence="1">SAG 1488-6</strain>
    </source>
</reference>
<dbReference type="RefSeq" id="WP_019959013.1">
    <property type="nucleotide sequence ID" value="NZ_CP091512.1"/>
</dbReference>
<keyword evidence="2" id="KW-1185">Reference proteome</keyword>
<name>A0ABY4EDM8_VITST</name>
<evidence type="ECO:0000313" key="1">
    <source>
        <dbReference type="EMBL" id="UOO91527.1"/>
    </source>
</evidence>
<proteinExistence type="predicted"/>
<organism evidence="1 2">
    <name type="scientific">Vitreoscilla stercoraria</name>
    <dbReference type="NCBI Taxonomy" id="61"/>
    <lineage>
        <taxon>Bacteria</taxon>
        <taxon>Pseudomonadati</taxon>
        <taxon>Pseudomonadota</taxon>
        <taxon>Betaproteobacteria</taxon>
        <taxon>Neisseriales</taxon>
        <taxon>Neisseriaceae</taxon>
        <taxon>Vitreoscilla</taxon>
    </lineage>
</organism>